<evidence type="ECO:0000313" key="2">
    <source>
        <dbReference type="Proteomes" id="UP000016843"/>
    </source>
</evidence>
<sequence length="55" mass="6609">MIQTYIFYYIPSNQYGMATSQLSGMNSFRFELPLFGFHLLISNLYKWFEFQILPT</sequence>
<dbReference type="AlphaFoldDB" id="U5BQE8"/>
<reference evidence="1 2" key="1">
    <citation type="journal article" date="2013" name="Genome Announc.">
        <title>Draft Genome Sequence of the Psychrophilic and Alkaliphilic Rhodonellum psychrophilum Strain GCM71T.</title>
        <authorList>
            <person name="Hauptmann A.L."/>
            <person name="Glaring M.A."/>
            <person name="Hallin P.F."/>
            <person name="Prieme A."/>
            <person name="Stougaard P."/>
        </authorList>
    </citation>
    <scope>NUCLEOTIDE SEQUENCE [LARGE SCALE GENOMIC DNA]</scope>
    <source>
        <strain evidence="1 2">GCM71</strain>
    </source>
</reference>
<gene>
    <name evidence="1" type="ORF">P872_10835</name>
</gene>
<keyword evidence="2" id="KW-1185">Reference proteome</keyword>
<dbReference type="Proteomes" id="UP000016843">
    <property type="component" value="Unassembled WGS sequence"/>
</dbReference>
<protein>
    <submittedName>
        <fullName evidence="1">Uncharacterized protein</fullName>
    </submittedName>
</protein>
<proteinExistence type="predicted"/>
<dbReference type="EMBL" id="AWXR01000170">
    <property type="protein sequence ID" value="ERM80123.1"/>
    <property type="molecule type" value="Genomic_DNA"/>
</dbReference>
<organism evidence="1 2">
    <name type="scientific">Rhodonellum psychrophilum GCM71 = DSM 17998</name>
    <dbReference type="NCBI Taxonomy" id="1123057"/>
    <lineage>
        <taxon>Bacteria</taxon>
        <taxon>Pseudomonadati</taxon>
        <taxon>Bacteroidota</taxon>
        <taxon>Cytophagia</taxon>
        <taxon>Cytophagales</taxon>
        <taxon>Cytophagaceae</taxon>
        <taxon>Rhodonellum</taxon>
    </lineage>
</organism>
<comment type="caution">
    <text evidence="1">The sequence shown here is derived from an EMBL/GenBank/DDBJ whole genome shotgun (WGS) entry which is preliminary data.</text>
</comment>
<name>U5BQE8_9BACT</name>
<evidence type="ECO:0000313" key="1">
    <source>
        <dbReference type="EMBL" id="ERM80123.1"/>
    </source>
</evidence>
<accession>U5BQE8</accession>